<dbReference type="InterPro" id="IPR018422">
    <property type="entry name" value="Cation/H_exchanger_CPA1"/>
</dbReference>
<dbReference type="GO" id="GO:0051453">
    <property type="term" value="P:regulation of intracellular pH"/>
    <property type="evidence" value="ECO:0007669"/>
    <property type="project" value="TreeGrafter"/>
</dbReference>
<dbReference type="PANTHER" id="PTHR10110:SF195">
    <property type="entry name" value="NA(+)_H(+) ANTIPORTER NHAS2"/>
    <property type="match status" value="1"/>
</dbReference>
<keyword evidence="8" id="KW-0915">Sodium</keyword>
<reference evidence="13" key="3">
    <citation type="submission" date="2020-02" db="EMBL/GenBank/DDBJ databases">
        <authorList>
            <person name="Sarangi A.N."/>
            <person name="Ghosh S."/>
            <person name="Mukherjee M."/>
            <person name="Tripathy S."/>
        </authorList>
    </citation>
    <scope>NUCLEOTIDE SEQUENCE</scope>
    <source>
        <strain evidence="13">BDU141951</strain>
    </source>
</reference>
<reference evidence="13" key="2">
    <citation type="journal article" date="2015" name="Genome Announc.">
        <title>Draft Genome Sequence of Filamentous Marine Cyanobacterium Lyngbya confervoides Strain BDU141951.</title>
        <authorList>
            <person name="Chandrababunaidu M.M."/>
            <person name="Sen D."/>
            <person name="Tripathy S."/>
        </authorList>
    </citation>
    <scope>NUCLEOTIDE SEQUENCE</scope>
    <source>
        <strain evidence="13">BDU141951</strain>
    </source>
</reference>
<evidence type="ECO:0000256" key="11">
    <source>
        <dbReference type="ARBA" id="ARBA00023201"/>
    </source>
</evidence>
<dbReference type="Pfam" id="PF00999">
    <property type="entry name" value="Na_H_Exchanger"/>
    <property type="match status" value="1"/>
</dbReference>
<keyword evidence="10" id="KW-0472">Membrane</keyword>
<accession>A0A0C1YCW8</accession>
<dbReference type="Gene3D" id="6.10.140.1330">
    <property type="match status" value="1"/>
</dbReference>
<dbReference type="PANTHER" id="PTHR10110">
    <property type="entry name" value="SODIUM/HYDROGEN EXCHANGER"/>
    <property type="match status" value="1"/>
</dbReference>
<proteinExistence type="inferred from homology"/>
<dbReference type="AlphaFoldDB" id="A0A0C1YCW8"/>
<name>A0A0C1YCW8_9CYAN</name>
<evidence type="ECO:0000256" key="4">
    <source>
        <dbReference type="ARBA" id="ARBA00022449"/>
    </source>
</evidence>
<feature type="domain" description="Cation/H+ exchanger transmembrane" evidence="12">
    <location>
        <begin position="28"/>
        <end position="401"/>
    </location>
</feature>
<evidence type="ECO:0000256" key="9">
    <source>
        <dbReference type="ARBA" id="ARBA00023065"/>
    </source>
</evidence>
<evidence type="ECO:0000256" key="10">
    <source>
        <dbReference type="ARBA" id="ARBA00023136"/>
    </source>
</evidence>
<keyword evidence="7" id="KW-1133">Transmembrane helix</keyword>
<dbReference type="GO" id="GO:0098719">
    <property type="term" value="P:sodium ion import across plasma membrane"/>
    <property type="evidence" value="ECO:0007669"/>
    <property type="project" value="TreeGrafter"/>
</dbReference>
<evidence type="ECO:0000256" key="6">
    <source>
        <dbReference type="ARBA" id="ARBA00022692"/>
    </source>
</evidence>
<dbReference type="GO" id="GO:0005886">
    <property type="term" value="C:plasma membrane"/>
    <property type="evidence" value="ECO:0007669"/>
    <property type="project" value="UniProtKB-SubCell"/>
</dbReference>
<keyword evidence="11" id="KW-0739">Sodium transport</keyword>
<keyword evidence="3" id="KW-0813">Transport</keyword>
<dbReference type="InterPro" id="IPR006153">
    <property type="entry name" value="Cation/H_exchanger_TM"/>
</dbReference>
<sequence length="520" mass="56534">MSLLTDATDLAIERNLKEFLPVLLVALSAASLPRIFPFLRQVPYTLLLVIVGLGLALVEVRLIDLSPGMILLIFLPPILFEAAWKMRWPDLQRELLPSSLFAIGSVPITVAGVGWALHQWMQVSWTTALLTGACLAATDSASVLGVFREVGAGKRLTTLLEGESLFNDGAAVVAFSVLLEQAVDPQPIDLSTTLLQFVVVSAIGLGVGGVIGTIVALLTQRYDLAWVEQTLSLVTAYGGYILAEDLGGSGVIGVVTAGLIIGNLSLVPGEQPQKCSTMIEFWEFIIFLVNSIVFLLLGDQILFPYFLENIDTSLVAIAAVLVSRGVAIYGFSAISGWVTQNPIPWAEQTVLWWVGLRGSVAIALALSIPDGVPDRQQIISNSFGVVLFTLLIQGLTSKFLLDRLNLLTDEKLYQQYLTLVAQRDALQKILTYLLDGDRKPVIAADKFQQELAFVKTTLTETQNQLAAMREAHPLLEGLILQQHQAQLVAIETLTYTNFVQQGLLKEIPPSVIERAISHPS</sequence>
<keyword evidence="6" id="KW-0812">Transmembrane</keyword>
<evidence type="ECO:0000256" key="7">
    <source>
        <dbReference type="ARBA" id="ARBA00022989"/>
    </source>
</evidence>
<evidence type="ECO:0000259" key="12">
    <source>
        <dbReference type="Pfam" id="PF00999"/>
    </source>
</evidence>
<dbReference type="GO" id="GO:0015385">
    <property type="term" value="F:sodium:proton antiporter activity"/>
    <property type="evidence" value="ECO:0007669"/>
    <property type="project" value="InterPro"/>
</dbReference>
<organism evidence="13">
    <name type="scientific">Lyngbya confervoides BDU141951</name>
    <dbReference type="NCBI Taxonomy" id="1574623"/>
    <lineage>
        <taxon>Bacteria</taxon>
        <taxon>Bacillati</taxon>
        <taxon>Cyanobacteriota</taxon>
        <taxon>Cyanophyceae</taxon>
        <taxon>Oscillatoriophycideae</taxon>
        <taxon>Oscillatoriales</taxon>
        <taxon>Microcoleaceae</taxon>
        <taxon>Lyngbya</taxon>
    </lineage>
</organism>
<evidence type="ECO:0000256" key="2">
    <source>
        <dbReference type="ARBA" id="ARBA00007367"/>
    </source>
</evidence>
<evidence type="ECO:0000256" key="5">
    <source>
        <dbReference type="ARBA" id="ARBA00022475"/>
    </source>
</evidence>
<dbReference type="EMBL" id="JTHE02000003">
    <property type="protein sequence ID" value="NEV69829.1"/>
    <property type="molecule type" value="Genomic_DNA"/>
</dbReference>
<gene>
    <name evidence="13" type="ORF">QQ91_022290</name>
</gene>
<keyword evidence="9" id="KW-0406">Ion transport</keyword>
<comment type="caution">
    <text evidence="13">The sequence shown here is derived from an EMBL/GenBank/DDBJ whole genome shotgun (WGS) entry which is preliminary data.</text>
</comment>
<comment type="similarity">
    <text evidence="2">Belongs to the monovalent cation:proton antiporter 1 (CPA1) transporter (TC 2.A.36) family.</text>
</comment>
<evidence type="ECO:0000256" key="1">
    <source>
        <dbReference type="ARBA" id="ARBA00004651"/>
    </source>
</evidence>
<keyword evidence="5" id="KW-1003">Cell membrane</keyword>
<reference evidence="13" key="1">
    <citation type="submission" date="2014-11" db="EMBL/GenBank/DDBJ databases">
        <authorList>
            <person name="Malar M.C."/>
            <person name="Sen D."/>
            <person name="Tripathy S."/>
        </authorList>
    </citation>
    <scope>NUCLEOTIDE SEQUENCE</scope>
    <source>
        <strain evidence="13">BDU141951</strain>
    </source>
</reference>
<evidence type="ECO:0000256" key="8">
    <source>
        <dbReference type="ARBA" id="ARBA00023053"/>
    </source>
</evidence>
<comment type="subcellular location">
    <subcellularLocation>
        <location evidence="1">Cell membrane</location>
        <topology evidence="1">Multi-pass membrane protein</topology>
    </subcellularLocation>
</comment>
<keyword evidence="4" id="KW-0050">Antiport</keyword>
<dbReference type="GO" id="GO:0015386">
    <property type="term" value="F:potassium:proton antiporter activity"/>
    <property type="evidence" value="ECO:0007669"/>
    <property type="project" value="TreeGrafter"/>
</dbReference>
<evidence type="ECO:0000313" key="13">
    <source>
        <dbReference type="EMBL" id="NEV69829.1"/>
    </source>
</evidence>
<evidence type="ECO:0000256" key="3">
    <source>
        <dbReference type="ARBA" id="ARBA00022448"/>
    </source>
</evidence>
<protein>
    <submittedName>
        <fullName evidence="13">Sodium:proton antiporter</fullName>
    </submittedName>
</protein>